<keyword evidence="2" id="KW-1185">Reference proteome</keyword>
<evidence type="ECO:0000313" key="1">
    <source>
        <dbReference type="EMBL" id="GER70885.1"/>
    </source>
</evidence>
<gene>
    <name evidence="1" type="ORF">BpJC7_21880</name>
</gene>
<organism evidence="1 2">
    <name type="scientific">Weizmannia acidilactici</name>
    <dbReference type="NCBI Taxonomy" id="2607726"/>
    <lineage>
        <taxon>Bacteria</taxon>
        <taxon>Bacillati</taxon>
        <taxon>Bacillota</taxon>
        <taxon>Bacilli</taxon>
        <taxon>Bacillales</taxon>
        <taxon>Bacillaceae</taxon>
        <taxon>Heyndrickxia</taxon>
    </lineage>
</organism>
<reference evidence="1 2" key="1">
    <citation type="submission" date="2019-09" db="EMBL/GenBank/DDBJ databases">
        <title>Draft genome sequence of Bacillus sp. JC-7.</title>
        <authorList>
            <person name="Tanaka N."/>
            <person name="Shiwa Y."/>
            <person name="Fujita N."/>
            <person name="Tanasupawat S."/>
        </authorList>
    </citation>
    <scope>NUCLEOTIDE SEQUENCE [LARGE SCALE GENOMIC DNA]</scope>
    <source>
        <strain evidence="1 2">JC-7</strain>
    </source>
</reference>
<accession>A0A5J4JJH7</accession>
<dbReference type="EMBL" id="BKZQ01000029">
    <property type="protein sequence ID" value="GER70885.1"/>
    <property type="molecule type" value="Genomic_DNA"/>
</dbReference>
<dbReference type="Proteomes" id="UP000391919">
    <property type="component" value="Unassembled WGS sequence"/>
</dbReference>
<protein>
    <submittedName>
        <fullName evidence="1">Uncharacterized protein</fullName>
    </submittedName>
</protein>
<proteinExistence type="predicted"/>
<dbReference type="AlphaFoldDB" id="A0A5J4JJH7"/>
<sequence length="89" mass="10239">MGEHKKVHPFDQMFFPRRNQVQLPESTDEKIEDGIAGSLFNHPFFQNIDIEALLENADKLFEAIDELKPLFRKMAPIVEKLLSNIGKGD</sequence>
<dbReference type="RefSeq" id="WP_151679746.1">
    <property type="nucleotide sequence ID" value="NZ_BKZP01000002.1"/>
</dbReference>
<name>A0A5J4JJH7_9BACI</name>
<comment type="caution">
    <text evidence="1">The sequence shown here is derived from an EMBL/GenBank/DDBJ whole genome shotgun (WGS) entry which is preliminary data.</text>
</comment>
<evidence type="ECO:0000313" key="2">
    <source>
        <dbReference type="Proteomes" id="UP000391919"/>
    </source>
</evidence>